<dbReference type="PANTHER" id="PTHR11638:SF18">
    <property type="entry name" value="HEAT SHOCK PROTEIN 104"/>
    <property type="match status" value="1"/>
</dbReference>
<dbReference type="AlphaFoldDB" id="A0A0F3MQV8"/>
<sequence>MEYVKAVFKPEFLNRLDEIILFHRLNRNNIHDIVKIQLESLKKILLAQNILLEFDESALNYLAEKGYDPSFGARPLKRLIQREIQNNLAKMILAGEISSGNTVKIAREKEELRIKIID</sequence>
<dbReference type="PANTHER" id="PTHR11638">
    <property type="entry name" value="ATP-DEPENDENT CLP PROTEASE"/>
    <property type="match status" value="1"/>
</dbReference>
<dbReference type="GO" id="GO:0005524">
    <property type="term" value="F:ATP binding"/>
    <property type="evidence" value="ECO:0007669"/>
    <property type="project" value="UniProtKB-KW"/>
</dbReference>
<dbReference type="SUPFAM" id="SSF52540">
    <property type="entry name" value="P-loop containing nucleoside triphosphate hydrolases"/>
    <property type="match status" value="1"/>
</dbReference>
<gene>
    <name evidence="5" type="ORF">RFEPED_0526</name>
</gene>
<dbReference type="Pfam" id="PF10431">
    <property type="entry name" value="ClpB_D2-small"/>
    <property type="match status" value="1"/>
</dbReference>
<dbReference type="Proteomes" id="UP000033475">
    <property type="component" value="Unassembled WGS sequence"/>
</dbReference>
<evidence type="ECO:0000313" key="5">
    <source>
        <dbReference type="EMBL" id="KJV58153.1"/>
    </source>
</evidence>
<dbReference type="InterPro" id="IPR027417">
    <property type="entry name" value="P-loop_NTPase"/>
</dbReference>
<evidence type="ECO:0000259" key="4">
    <source>
        <dbReference type="SMART" id="SM01086"/>
    </source>
</evidence>
<dbReference type="Gene3D" id="1.10.8.60">
    <property type="match status" value="1"/>
</dbReference>
<keyword evidence="2" id="KW-0547">Nucleotide-binding</keyword>
<organism evidence="5 6">
    <name type="scientific">Rickettsia felis str. Pedreira</name>
    <dbReference type="NCBI Taxonomy" id="1359196"/>
    <lineage>
        <taxon>Bacteria</taxon>
        <taxon>Pseudomonadati</taxon>
        <taxon>Pseudomonadota</taxon>
        <taxon>Alphaproteobacteria</taxon>
        <taxon>Rickettsiales</taxon>
        <taxon>Rickettsiaceae</taxon>
        <taxon>Rickettsieae</taxon>
        <taxon>Rickettsia</taxon>
        <taxon>spotted fever group</taxon>
    </lineage>
</organism>
<evidence type="ECO:0000256" key="2">
    <source>
        <dbReference type="ARBA" id="ARBA00022741"/>
    </source>
</evidence>
<dbReference type="GO" id="GO:0034605">
    <property type="term" value="P:cellular response to heat"/>
    <property type="evidence" value="ECO:0007669"/>
    <property type="project" value="TreeGrafter"/>
</dbReference>
<reference evidence="5 6" key="1">
    <citation type="submission" date="2015-01" db="EMBL/GenBank/DDBJ databases">
        <title>Genome Sequencing of Rickettsiales.</title>
        <authorList>
            <person name="Daugherty S.C."/>
            <person name="Su Q."/>
            <person name="Abolude K."/>
            <person name="Beier-Sexton M."/>
            <person name="Carlyon J.A."/>
            <person name="Carter R."/>
            <person name="Day N.P."/>
            <person name="Dumler S.J."/>
            <person name="Dyachenko V."/>
            <person name="Godinez A."/>
            <person name="Kurtti T.J."/>
            <person name="Lichay M."/>
            <person name="Mullins K.E."/>
            <person name="Ott S."/>
            <person name="Pappas-Brown V."/>
            <person name="Paris D.H."/>
            <person name="Patel P."/>
            <person name="Richards A.L."/>
            <person name="Sadzewicz L."/>
            <person name="Sears K."/>
            <person name="Seidman D."/>
            <person name="Sengamalay N."/>
            <person name="Stenos J."/>
            <person name="Tallon L.J."/>
            <person name="Vincent G."/>
            <person name="Fraser C.M."/>
            <person name="Munderloh U."/>
            <person name="Dunning-Hotopp J.C."/>
        </authorList>
    </citation>
    <scope>NUCLEOTIDE SEQUENCE [LARGE SCALE GENOMIC DNA]</scope>
    <source>
        <strain evidence="5 6">Pedreira</strain>
    </source>
</reference>
<name>A0A0F3MQV8_RICFI</name>
<comment type="similarity">
    <text evidence="1">Belongs to the ClpA/ClpB family.</text>
</comment>
<dbReference type="SMART" id="SM01086">
    <property type="entry name" value="ClpB_D2-small"/>
    <property type="match status" value="1"/>
</dbReference>
<dbReference type="EMBL" id="LANQ01000001">
    <property type="protein sequence ID" value="KJV58153.1"/>
    <property type="molecule type" value="Genomic_DNA"/>
</dbReference>
<dbReference type="FunFam" id="1.10.8.60:FF:000017">
    <property type="entry name" value="ATP-dependent chaperone ClpB"/>
    <property type="match status" value="1"/>
</dbReference>
<evidence type="ECO:0000256" key="1">
    <source>
        <dbReference type="ARBA" id="ARBA00008675"/>
    </source>
</evidence>
<protein>
    <submittedName>
        <fullName evidence="5">C-terminal, D2-small domain, of ClpB family protein</fullName>
    </submittedName>
</protein>
<evidence type="ECO:0000256" key="3">
    <source>
        <dbReference type="ARBA" id="ARBA00022840"/>
    </source>
</evidence>
<dbReference type="InterPro" id="IPR050130">
    <property type="entry name" value="ClpA_ClpB"/>
</dbReference>
<dbReference type="PATRIC" id="fig|1359196.3.peg.509"/>
<evidence type="ECO:0000313" key="6">
    <source>
        <dbReference type="Proteomes" id="UP000033475"/>
    </source>
</evidence>
<dbReference type="InterPro" id="IPR019489">
    <property type="entry name" value="Clp_ATPase_C"/>
</dbReference>
<dbReference type="GO" id="GO:0005737">
    <property type="term" value="C:cytoplasm"/>
    <property type="evidence" value="ECO:0007669"/>
    <property type="project" value="TreeGrafter"/>
</dbReference>
<dbReference type="GO" id="GO:0016887">
    <property type="term" value="F:ATP hydrolysis activity"/>
    <property type="evidence" value="ECO:0007669"/>
    <property type="project" value="TreeGrafter"/>
</dbReference>
<comment type="caution">
    <text evidence="5">The sequence shown here is derived from an EMBL/GenBank/DDBJ whole genome shotgun (WGS) entry which is preliminary data.</text>
</comment>
<feature type="domain" description="Clp ATPase C-terminal" evidence="4">
    <location>
        <begin position="25"/>
        <end position="114"/>
    </location>
</feature>
<accession>A0A0F3MQV8</accession>
<keyword evidence="3" id="KW-0067">ATP-binding</keyword>
<proteinExistence type="inferred from homology"/>